<keyword evidence="1" id="KW-0732">Signal</keyword>
<dbReference type="Proteomes" id="UP000244446">
    <property type="component" value="Unassembled WGS sequence"/>
</dbReference>
<dbReference type="InterPro" id="IPR028250">
    <property type="entry name" value="DsbDN"/>
</dbReference>
<evidence type="ECO:0000259" key="2">
    <source>
        <dbReference type="Pfam" id="PF11412"/>
    </source>
</evidence>
<comment type="caution">
    <text evidence="3">The sequence shown here is derived from an EMBL/GenBank/DDBJ whole genome shotgun (WGS) entry which is preliminary data.</text>
</comment>
<proteinExistence type="predicted"/>
<organism evidence="3 4">
    <name type="scientific">Pelagivirga sediminicola</name>
    <dbReference type="NCBI Taxonomy" id="2170575"/>
    <lineage>
        <taxon>Bacteria</taxon>
        <taxon>Pseudomonadati</taxon>
        <taxon>Pseudomonadota</taxon>
        <taxon>Alphaproteobacteria</taxon>
        <taxon>Rhodobacterales</taxon>
        <taxon>Paracoccaceae</taxon>
        <taxon>Pelagivirga</taxon>
    </lineage>
</organism>
<sequence length="273" mass="28414">MRHILMPLLTALGLGALAAAAPAAAQTTDAVTSARVLPGWRMADGTHMAAVELRLAPGWKTYWRAPGDLGIPPRFDWRGSDNLAGVDIRWPTPGLIQQGGDVAIGYHDVLVLPLHVLARDAGAGVTLKGTVDLGVCRDVCMPLTLALNADLPADAAARDGRIAAALADRPLTAAEAGVRAVSCTVSPGKNGQLNLRAVVTLPPTGAPETAIIEAGDPNLWIAQPSLQRRGDTLIAETRLSHGQGRAFALDRSKLRLTILGARQAVDIQGCPAG</sequence>
<accession>A0A2T7G5B7</accession>
<keyword evidence="4" id="KW-1185">Reference proteome</keyword>
<evidence type="ECO:0000256" key="1">
    <source>
        <dbReference type="SAM" id="SignalP"/>
    </source>
</evidence>
<gene>
    <name evidence="3" type="ORF">DC366_13120</name>
</gene>
<dbReference type="Pfam" id="PF11412">
    <property type="entry name" value="DsbD_N"/>
    <property type="match status" value="1"/>
</dbReference>
<feature type="chain" id="PRO_5015549926" description="Thiol:disulfide interchange protein DsbD N-terminal domain-containing protein" evidence="1">
    <location>
        <begin position="26"/>
        <end position="273"/>
    </location>
</feature>
<dbReference type="AlphaFoldDB" id="A0A2T7G5B7"/>
<protein>
    <recommendedName>
        <fullName evidence="2">Thiol:disulfide interchange protein DsbD N-terminal domain-containing protein</fullName>
    </recommendedName>
</protein>
<dbReference type="OrthoDB" id="9811036at2"/>
<reference evidence="3 4" key="1">
    <citation type="submission" date="2018-04" db="EMBL/GenBank/DDBJ databases">
        <title>Pelagivirga bohaiensis gen. nov., sp. nov., a bacterium isolated from the Bohai Sea.</title>
        <authorList>
            <person name="Ji X."/>
        </authorList>
    </citation>
    <scope>NUCLEOTIDE SEQUENCE [LARGE SCALE GENOMIC DNA]</scope>
    <source>
        <strain evidence="3 4">BH-SD19</strain>
    </source>
</reference>
<feature type="domain" description="Thiol:disulfide interchange protein DsbD N-terminal" evidence="2">
    <location>
        <begin position="41"/>
        <end position="142"/>
    </location>
</feature>
<feature type="signal peptide" evidence="1">
    <location>
        <begin position="1"/>
        <end position="25"/>
    </location>
</feature>
<evidence type="ECO:0000313" key="3">
    <source>
        <dbReference type="EMBL" id="PVA09623.1"/>
    </source>
</evidence>
<evidence type="ECO:0000313" key="4">
    <source>
        <dbReference type="Proteomes" id="UP000244446"/>
    </source>
</evidence>
<dbReference type="EMBL" id="QCYH01000007">
    <property type="protein sequence ID" value="PVA09623.1"/>
    <property type="molecule type" value="Genomic_DNA"/>
</dbReference>
<name>A0A2T7G5B7_9RHOB</name>